<dbReference type="PANTHER" id="PTHR23318">
    <property type="entry name" value="ATP SYNTHASE GAMMA-RELATED"/>
    <property type="match status" value="1"/>
</dbReference>
<feature type="domain" description="Serine/threonine-protein phosphatase 4 regulatory subunit 3-like central" evidence="5">
    <location>
        <begin position="126"/>
        <end position="630"/>
    </location>
</feature>
<evidence type="ECO:0000256" key="1">
    <source>
        <dbReference type="ARBA" id="ARBA00004123"/>
    </source>
</evidence>
<evidence type="ECO:0000256" key="2">
    <source>
        <dbReference type="ARBA" id="ARBA00008809"/>
    </source>
</evidence>
<dbReference type="GO" id="GO:0006974">
    <property type="term" value="P:DNA damage response"/>
    <property type="evidence" value="ECO:0007669"/>
    <property type="project" value="TreeGrafter"/>
</dbReference>
<proteinExistence type="inferred from homology"/>
<feature type="region of interest" description="Disordered" evidence="4">
    <location>
        <begin position="671"/>
        <end position="720"/>
    </location>
</feature>
<feature type="region of interest" description="Disordered" evidence="4">
    <location>
        <begin position="635"/>
        <end position="657"/>
    </location>
</feature>
<feature type="compositionally biased region" description="Basic and acidic residues" evidence="4">
    <location>
        <begin position="687"/>
        <end position="696"/>
    </location>
</feature>
<accession>A0A0N5CXR8</accession>
<evidence type="ECO:0000259" key="5">
    <source>
        <dbReference type="Pfam" id="PF04802"/>
    </source>
</evidence>
<comment type="subcellular location">
    <subcellularLocation>
        <location evidence="1">Nucleus</location>
    </subcellularLocation>
</comment>
<dbReference type="InterPro" id="IPR055236">
    <property type="entry name" value="EVH1_PP4R3"/>
</dbReference>
<protein>
    <submittedName>
        <fullName evidence="7">SMK-1 domain-containing protein</fullName>
    </submittedName>
</protein>
<dbReference type="SUPFAM" id="SSF48371">
    <property type="entry name" value="ARM repeat"/>
    <property type="match status" value="1"/>
</dbReference>
<dbReference type="GO" id="GO:0030289">
    <property type="term" value="C:protein phosphatase 4 complex"/>
    <property type="evidence" value="ECO:0007669"/>
    <property type="project" value="TreeGrafter"/>
</dbReference>
<keyword evidence="3" id="KW-0539">Nucleus</keyword>
<evidence type="ECO:0000256" key="3">
    <source>
        <dbReference type="ARBA" id="ARBA00023242"/>
    </source>
</evidence>
<sequence>LHSYSDRISFDSSSLKNFLDFGKPEGLLFGFQETLIVWSESDTCDLALSFQDKTGCEDIWGKICQVQGRDPEQHPDFTGNYEDLDDSDSLDSAGQGYSGQRHHFFQPSSGASVTLPPCEVNSLADIEIMITNSFGSAALREKLAIAIENQGYVAKLCDIFHMCEDLEHIDALHTLHQIARNLFMLNRNTLLEILLSEKYFKDIVGMLEYDPAESKPRKHREFLFEKAKFREVLSIHNNDLRQKIHQTYRVQYVQDICLPAPSLFEENLLSVLNSYLFFNRVDIVSLLQEDKQLLKELFDQLKDPATTTERRKDLAMFLKEFCSFSTSLQPNGPQGRENFYKTLMQNDVLSAIEPCITSNDSQTRSTTVEMFVMIVEFNPQAARDYLLQQARGFGEAKNDQLLLNKLINHMLTDRDPELTSAYTMVKVMQSLLDPDSMISTPNMKSERHEFLTFFYRRSLETLCRPLYVNTENGVLRKDSYHCANQQAMIIDILSFCFEHHAVHMRNYCINNKLLNRVLVLLKSKHHFLALSRISFFHSALRLFRRIVQLKDEFYYRYTIRDNVMRPIVECFKRNGHRYNLLNSAVIELFEFIRMEDIKPLVVYVVENFASDFEDVNYVTTFKSLRLKYDQMKDRENRKVEGSSSSESVQSAEASMPAQWKTELQADADEQWFNDDDTESSSPTGDWDLNKQSRESETNSVPHSALLDVSPSSSATSIAKEDESLEKSLATRKLDIDPILPSLLKRTVEDESDAVFPSQINTPLKTHIAPRIIIKVFLF</sequence>
<evidence type="ECO:0000313" key="7">
    <source>
        <dbReference type="WBParaSite" id="TCLT_0000520801-mRNA-1"/>
    </source>
</evidence>
<feature type="domain" description="PP4R3 EVH1-like" evidence="6">
    <location>
        <begin position="32"/>
        <end position="67"/>
    </location>
</feature>
<reference evidence="7" key="1">
    <citation type="submission" date="2017-02" db="UniProtKB">
        <authorList>
            <consortium name="WormBaseParasite"/>
        </authorList>
    </citation>
    <scope>IDENTIFICATION</scope>
</reference>
<evidence type="ECO:0000256" key="4">
    <source>
        <dbReference type="SAM" id="MobiDB-lite"/>
    </source>
</evidence>
<name>A0A0N5CXR8_THECL</name>
<organism evidence="7">
    <name type="scientific">Thelazia callipaeda</name>
    <name type="common">Oriental eyeworm</name>
    <name type="synonym">Parasitic nematode</name>
    <dbReference type="NCBI Taxonomy" id="103827"/>
    <lineage>
        <taxon>Eukaryota</taxon>
        <taxon>Metazoa</taxon>
        <taxon>Ecdysozoa</taxon>
        <taxon>Nematoda</taxon>
        <taxon>Chromadorea</taxon>
        <taxon>Rhabditida</taxon>
        <taxon>Spirurina</taxon>
        <taxon>Spiruromorpha</taxon>
        <taxon>Thelazioidea</taxon>
        <taxon>Thelaziidae</taxon>
        <taxon>Thelazia</taxon>
    </lineage>
</organism>
<feature type="compositionally biased region" description="Low complexity" evidence="4">
    <location>
        <begin position="642"/>
        <end position="654"/>
    </location>
</feature>
<comment type="similarity">
    <text evidence="2">Belongs to the SMEK family.</text>
</comment>
<dbReference type="GO" id="GO:0005654">
    <property type="term" value="C:nucleoplasm"/>
    <property type="evidence" value="ECO:0007669"/>
    <property type="project" value="TreeGrafter"/>
</dbReference>
<dbReference type="WBParaSite" id="TCLT_0000520801-mRNA-1">
    <property type="protein sequence ID" value="TCLT_0000520801-mRNA-1"/>
    <property type="gene ID" value="TCLT_0000520801"/>
</dbReference>
<dbReference type="Pfam" id="PF22972">
    <property type="entry name" value="EVH1_PP4R3"/>
    <property type="match status" value="1"/>
</dbReference>
<dbReference type="GO" id="GO:0072542">
    <property type="term" value="F:protein phosphatase activator activity"/>
    <property type="evidence" value="ECO:0007669"/>
    <property type="project" value="TreeGrafter"/>
</dbReference>
<dbReference type="InterPro" id="IPR051137">
    <property type="entry name" value="PP4R3-like"/>
</dbReference>
<dbReference type="PANTHER" id="PTHR23318:SF0">
    <property type="entry name" value="SERINE_THREONINE-PROTEIN PHOSPHATASE 4 REGULATORY SUBUNIT 3"/>
    <property type="match status" value="1"/>
</dbReference>
<dbReference type="Gene3D" id="2.30.29.30">
    <property type="entry name" value="Pleckstrin-homology domain (PH domain)/Phosphotyrosine-binding domain (PTB)"/>
    <property type="match status" value="1"/>
</dbReference>
<dbReference type="InterPro" id="IPR006887">
    <property type="entry name" value="P4R3-like_central_dom"/>
</dbReference>
<dbReference type="InterPro" id="IPR011993">
    <property type="entry name" value="PH-like_dom_sf"/>
</dbReference>
<dbReference type="Pfam" id="PF04802">
    <property type="entry name" value="PP4R3"/>
    <property type="match status" value="1"/>
</dbReference>
<feature type="region of interest" description="Disordered" evidence="4">
    <location>
        <begin position="70"/>
        <end position="98"/>
    </location>
</feature>
<dbReference type="OMA" id="HFFYKHC"/>
<dbReference type="InterPro" id="IPR016024">
    <property type="entry name" value="ARM-type_fold"/>
</dbReference>
<dbReference type="AlphaFoldDB" id="A0A0N5CXR8"/>
<evidence type="ECO:0000259" key="6">
    <source>
        <dbReference type="Pfam" id="PF22972"/>
    </source>
</evidence>